<keyword evidence="1" id="KW-0150">Chloroplast</keyword>
<sequence>MITIFIPFSTSSSKCRITPRGCGFFSTNWGPPLTTPMGMVYRVHNYSSYYRTFT</sequence>
<accession>A0A1P8D619</accession>
<protein>
    <submittedName>
        <fullName evidence="1">Ribosomal protein L2</fullName>
    </submittedName>
</protein>
<dbReference type="EMBL" id="KX425853">
    <property type="protein sequence ID" value="APR73135.1"/>
    <property type="molecule type" value="Genomic_DNA"/>
</dbReference>
<organism evidence="1">
    <name type="scientific">Populus rotundifolia</name>
    <dbReference type="NCBI Taxonomy" id="765816"/>
    <lineage>
        <taxon>Eukaryota</taxon>
        <taxon>Viridiplantae</taxon>
        <taxon>Streptophyta</taxon>
        <taxon>Embryophyta</taxon>
        <taxon>Tracheophyta</taxon>
        <taxon>Spermatophyta</taxon>
        <taxon>Magnoliopsida</taxon>
        <taxon>eudicotyledons</taxon>
        <taxon>Gunneridae</taxon>
        <taxon>Pentapetalae</taxon>
        <taxon>rosids</taxon>
        <taxon>fabids</taxon>
        <taxon>Malpighiales</taxon>
        <taxon>Salicaceae</taxon>
        <taxon>Saliceae</taxon>
        <taxon>Populus</taxon>
    </lineage>
</organism>
<dbReference type="GeneID" id="31080519"/>
<dbReference type="RefSeq" id="YP_009346727.1">
    <property type="nucleotide sequence ID" value="NC_033876.1"/>
</dbReference>
<keyword evidence="1" id="KW-0934">Plastid</keyword>
<gene>
    <name evidence="1" type="primary">rpl2</name>
</gene>
<name>A0A1P8D619_9ROSI</name>
<proteinExistence type="predicted"/>
<reference evidence="1" key="1">
    <citation type="submission" date="2016-06" db="EMBL/GenBank/DDBJ databases">
        <title>The complete chloroplast genome of Populus rotundifolia.</title>
        <authorList>
            <person name="Zheng H.L."/>
        </authorList>
    </citation>
    <scope>NUCLEOTIDE SEQUENCE</scope>
</reference>
<dbReference type="AlphaFoldDB" id="A0A1P8D619"/>
<geneLocation type="chloroplast" evidence="1"/>
<keyword evidence="1" id="KW-0687">Ribonucleoprotein</keyword>
<keyword evidence="1" id="KW-0689">Ribosomal protein</keyword>
<dbReference type="GO" id="GO:0005840">
    <property type="term" value="C:ribosome"/>
    <property type="evidence" value="ECO:0007669"/>
    <property type="project" value="UniProtKB-KW"/>
</dbReference>
<evidence type="ECO:0000313" key="1">
    <source>
        <dbReference type="EMBL" id="APR73135.1"/>
    </source>
</evidence>